<feature type="domain" description="Protein arginine N-methyltransferase" evidence="5">
    <location>
        <begin position="301"/>
        <end position="387"/>
    </location>
</feature>
<dbReference type="Pfam" id="PF22528">
    <property type="entry name" value="PRMT_C"/>
    <property type="match status" value="2"/>
</dbReference>
<comment type="caution">
    <text evidence="6">The sequence shown here is derived from an EMBL/GenBank/DDBJ whole genome shotgun (WGS) entry which is preliminary data.</text>
</comment>
<dbReference type="Gene3D" id="3.40.50.150">
    <property type="entry name" value="Vaccinia Virus protein VP39"/>
    <property type="match status" value="3"/>
</dbReference>
<dbReference type="SUPFAM" id="SSF53335">
    <property type="entry name" value="S-adenosyl-L-methionine-dependent methyltransferases"/>
    <property type="match status" value="2"/>
</dbReference>
<evidence type="ECO:0000256" key="3">
    <source>
        <dbReference type="ARBA" id="ARBA00022691"/>
    </source>
</evidence>
<keyword evidence="3 4" id="KW-0949">S-adenosyl-L-methionine</keyword>
<protein>
    <recommendedName>
        <fullName evidence="5">Protein arginine N-methyltransferase domain-containing protein</fullName>
    </recommendedName>
</protein>
<dbReference type="InterPro" id="IPR025799">
    <property type="entry name" value="Arg_MeTrfase"/>
</dbReference>
<dbReference type="PANTHER" id="PTHR11006">
    <property type="entry name" value="PROTEIN ARGININE N-METHYLTRANSFERASE"/>
    <property type="match status" value="1"/>
</dbReference>
<evidence type="ECO:0000256" key="4">
    <source>
        <dbReference type="PROSITE-ProRule" id="PRU01015"/>
    </source>
</evidence>
<keyword evidence="1 4" id="KW-0489">Methyltransferase</keyword>
<dbReference type="Gene3D" id="2.70.160.11">
    <property type="entry name" value="Hnrnp arginine n-methyltransferase1"/>
    <property type="match status" value="2"/>
</dbReference>
<dbReference type="Pfam" id="PF06325">
    <property type="entry name" value="PrmA"/>
    <property type="match status" value="1"/>
</dbReference>
<name>A0ABN8Q838_9CNID</name>
<organism evidence="6 7">
    <name type="scientific">Porites evermanni</name>
    <dbReference type="NCBI Taxonomy" id="104178"/>
    <lineage>
        <taxon>Eukaryota</taxon>
        <taxon>Metazoa</taxon>
        <taxon>Cnidaria</taxon>
        <taxon>Anthozoa</taxon>
        <taxon>Hexacorallia</taxon>
        <taxon>Scleractinia</taxon>
        <taxon>Fungiina</taxon>
        <taxon>Poritidae</taxon>
        <taxon>Porites</taxon>
    </lineage>
</organism>
<gene>
    <name evidence="6" type="ORF">PEVE_00002216</name>
</gene>
<dbReference type="EMBL" id="CALNXI010001125">
    <property type="protein sequence ID" value="CAH3156550.1"/>
    <property type="molecule type" value="Genomic_DNA"/>
</dbReference>
<keyword evidence="2 4" id="KW-0808">Transferase</keyword>
<proteinExistence type="predicted"/>
<dbReference type="CDD" id="cd02440">
    <property type="entry name" value="AdoMet_MTases"/>
    <property type="match status" value="1"/>
</dbReference>
<accession>A0ABN8Q838</accession>
<keyword evidence="7" id="KW-1185">Reference proteome</keyword>
<dbReference type="InterPro" id="IPR055135">
    <property type="entry name" value="PRMT_dom"/>
</dbReference>
<evidence type="ECO:0000313" key="6">
    <source>
        <dbReference type="EMBL" id="CAH3156550.1"/>
    </source>
</evidence>
<reference evidence="6 7" key="1">
    <citation type="submission" date="2022-05" db="EMBL/GenBank/DDBJ databases">
        <authorList>
            <consortium name="Genoscope - CEA"/>
            <person name="William W."/>
        </authorList>
    </citation>
    <scope>NUCLEOTIDE SEQUENCE [LARGE SCALE GENOMIC DNA]</scope>
</reference>
<dbReference type="InterPro" id="IPR029063">
    <property type="entry name" value="SAM-dependent_MTases_sf"/>
</dbReference>
<evidence type="ECO:0000256" key="2">
    <source>
        <dbReference type="ARBA" id="ARBA00022679"/>
    </source>
</evidence>
<sequence>MSKVCLLNKRFFHFSRISRKEMFSQRFSPTTGKMEWVVEDEDYDMRDEIARSAYTDMLHDDERNKKYYQATIQAVKNLKVSRKKVHMLDIGTGTGLLAMMAVQSGADRATACEAFKPIASVASDIVKKNGFGDKISVVGKRSTKLDLEKDVCSPVKANLLVTELWDTELIGEGALPTLRDACNRLLEPGFVSVPAAASVYVQVFGSEALWNMHQLNPKHISENQDLILPTEMEQCRGTASAFDLHVDELSDKEINILSAPVPVLRFDFCKNSASTKSDCINKVSIPDTKDKSDSDKTGSCYSVQASVEHSGIAHGVVMWWTLDMDVDGEITLTTAPRWAHPDGDNRQWRDHWMQAVYFLKRPLLIQAGDKVKIQCCHDDYSIWFDVTPQNRIATTVNRPLCTCGAHVTWSRHRFAMLNDRQRTRAFRQALKQTSVGAAWFLSERGVISRTAAGNKGHNMTRTGGTNISIFETQTKASPKIPKLIFFCFVYMKLVAEGNLRCLSINDGSLLPLLAATAGFDKVAACSSCVFKLFIFLQLIDSNGLGQTIEVQDKEAANLQAKDLSTDQVDVILGEPFFTSALFPWHNLYFWYAASSVAQITRPGVKILPRGATLKALAVEFEDLWKFHTPVNTVEGFDVTLFDKLIEGSKLKNEGINNEKSHGIALEPHHVWEYPCRALTQDSTIMTFDFTKNVPAEKIKTEGDIKILSSGTLHGIVIWMEFHLTDDITVTTGLQKNQEVNGKSQPKLHWVRHTKQGVYFIQSPPRIEDEALIKENIPRVRYSVSFEPATGEIDFDFQLCAS</sequence>
<feature type="domain" description="Protein arginine N-methyltransferase" evidence="5">
    <location>
        <begin position="611"/>
        <end position="777"/>
    </location>
</feature>
<evidence type="ECO:0000259" key="5">
    <source>
        <dbReference type="Pfam" id="PF22528"/>
    </source>
</evidence>
<dbReference type="PROSITE" id="PS51678">
    <property type="entry name" value="SAM_MT_PRMT"/>
    <property type="match status" value="2"/>
</dbReference>
<dbReference type="PANTHER" id="PTHR11006:SF4">
    <property type="entry name" value="PROTEIN ARGININE N-METHYLTRANSFERASE 7"/>
    <property type="match status" value="1"/>
</dbReference>
<evidence type="ECO:0000313" key="7">
    <source>
        <dbReference type="Proteomes" id="UP001159427"/>
    </source>
</evidence>
<evidence type="ECO:0000256" key="1">
    <source>
        <dbReference type="ARBA" id="ARBA00022603"/>
    </source>
</evidence>
<dbReference type="Proteomes" id="UP001159427">
    <property type="component" value="Unassembled WGS sequence"/>
</dbReference>